<dbReference type="RefSeq" id="WP_154471804.1">
    <property type="nucleotide sequence ID" value="NZ_DBEWUL010000148.1"/>
</dbReference>
<protein>
    <submittedName>
        <fullName evidence="11">Amino acid ABC transporter permease</fullName>
    </submittedName>
</protein>
<dbReference type="PANTHER" id="PTHR30614:SF20">
    <property type="entry name" value="GLUTAMINE TRANSPORT SYSTEM PERMEASE PROTEIN GLNP"/>
    <property type="match status" value="1"/>
</dbReference>
<dbReference type="InterPro" id="IPR043429">
    <property type="entry name" value="ArtM/GltK/GlnP/TcyL/YhdX-like"/>
</dbReference>
<dbReference type="PANTHER" id="PTHR30614">
    <property type="entry name" value="MEMBRANE COMPONENT OF AMINO ACID ABC TRANSPORTER"/>
    <property type="match status" value="1"/>
</dbReference>
<dbReference type="PROSITE" id="PS50928">
    <property type="entry name" value="ABC_TM1"/>
    <property type="match status" value="1"/>
</dbReference>
<dbReference type="Gene3D" id="1.10.3720.10">
    <property type="entry name" value="MetI-like"/>
    <property type="match status" value="1"/>
</dbReference>
<dbReference type="NCBIfam" id="TIGR01726">
    <property type="entry name" value="HEQRo_perm_3TM"/>
    <property type="match status" value="1"/>
</dbReference>
<gene>
    <name evidence="11" type="ORF">FYJ39_07295</name>
</gene>
<keyword evidence="6" id="KW-0029">Amino-acid transport</keyword>
<dbReference type="GO" id="GO:0006865">
    <property type="term" value="P:amino acid transport"/>
    <property type="evidence" value="ECO:0007669"/>
    <property type="project" value="UniProtKB-KW"/>
</dbReference>
<reference evidence="11 12" key="1">
    <citation type="submission" date="2019-08" db="EMBL/GenBank/DDBJ databases">
        <title>In-depth cultivation of the pig gut microbiome towards novel bacterial diversity and tailored functional studies.</title>
        <authorList>
            <person name="Wylensek D."/>
            <person name="Hitch T.C.A."/>
            <person name="Clavel T."/>
        </authorList>
    </citation>
    <scope>NUCLEOTIDE SEQUENCE [LARGE SCALE GENOMIC DNA]</scope>
    <source>
        <strain evidence="11 12">WCA-389-WT-23D1</strain>
    </source>
</reference>
<dbReference type="GO" id="GO:0022857">
    <property type="term" value="F:transmembrane transporter activity"/>
    <property type="evidence" value="ECO:0007669"/>
    <property type="project" value="InterPro"/>
</dbReference>
<evidence type="ECO:0000256" key="9">
    <source>
        <dbReference type="RuleBase" id="RU363032"/>
    </source>
</evidence>
<organism evidence="11 12">
    <name type="scientific">Clostridium porci</name>
    <dbReference type="NCBI Taxonomy" id="2605778"/>
    <lineage>
        <taxon>Bacteria</taxon>
        <taxon>Bacillati</taxon>
        <taxon>Bacillota</taxon>
        <taxon>Clostridia</taxon>
        <taxon>Eubacteriales</taxon>
        <taxon>Clostridiaceae</taxon>
        <taxon>Clostridium</taxon>
    </lineage>
</organism>
<dbReference type="InterPro" id="IPR010065">
    <property type="entry name" value="AA_ABC_transptr_permease_3TM"/>
</dbReference>
<keyword evidence="4" id="KW-1003">Cell membrane</keyword>
<keyword evidence="7 9" id="KW-1133">Transmembrane helix</keyword>
<dbReference type="Pfam" id="PF00528">
    <property type="entry name" value="BPD_transp_1"/>
    <property type="match status" value="1"/>
</dbReference>
<dbReference type="InterPro" id="IPR035906">
    <property type="entry name" value="MetI-like_sf"/>
</dbReference>
<dbReference type="AlphaFoldDB" id="A0A7X2NK32"/>
<dbReference type="InterPro" id="IPR000515">
    <property type="entry name" value="MetI-like"/>
</dbReference>
<feature type="transmembrane region" description="Helical" evidence="9">
    <location>
        <begin position="91"/>
        <end position="113"/>
    </location>
</feature>
<feature type="domain" description="ABC transmembrane type-1" evidence="10">
    <location>
        <begin position="24"/>
        <end position="225"/>
    </location>
</feature>
<dbReference type="SUPFAM" id="SSF161098">
    <property type="entry name" value="MetI-like"/>
    <property type="match status" value="1"/>
</dbReference>
<evidence type="ECO:0000313" key="12">
    <source>
        <dbReference type="Proteomes" id="UP000429958"/>
    </source>
</evidence>
<accession>A0A7X2NK32</accession>
<keyword evidence="3 9" id="KW-0813">Transport</keyword>
<comment type="subcellular location">
    <subcellularLocation>
        <location evidence="1 9">Cell membrane</location>
        <topology evidence="1 9">Multi-pass membrane protein</topology>
    </subcellularLocation>
</comment>
<evidence type="ECO:0000256" key="8">
    <source>
        <dbReference type="ARBA" id="ARBA00023136"/>
    </source>
</evidence>
<dbReference type="Proteomes" id="UP000429958">
    <property type="component" value="Unassembled WGS sequence"/>
</dbReference>
<evidence type="ECO:0000256" key="5">
    <source>
        <dbReference type="ARBA" id="ARBA00022692"/>
    </source>
</evidence>
<evidence type="ECO:0000256" key="1">
    <source>
        <dbReference type="ARBA" id="ARBA00004651"/>
    </source>
</evidence>
<sequence length="266" mass="29345">MPTDFFSRVMLVFNRYGMSMLQGAGTSLKIALVGTLAGCVIGFAAGIVQTIPAQRGDNPAKRGLLWIVKAVLNAYVEFFRGTPMMAQAMFIYYGLLPLLKINMTSIQAAYFILSINTGAYMAETVRGGILSIDSGQTEGAKAIGMTHVQTMMYVILPQALRNIMPQIGNNLIINIKDSCVLSVIGVVELLYKTKAAAGALYMNFETYTITMIMYFIMTFTCSRILRWWEDRMDGADNFDLATTDTLAHTSGMYSYQADKSAKEEGR</sequence>
<proteinExistence type="inferred from homology"/>
<comment type="similarity">
    <text evidence="2">Belongs to the binding-protein-dependent transport system permease family. HisMQ subfamily.</text>
</comment>
<evidence type="ECO:0000313" key="11">
    <source>
        <dbReference type="EMBL" id="MSS36377.1"/>
    </source>
</evidence>
<evidence type="ECO:0000256" key="6">
    <source>
        <dbReference type="ARBA" id="ARBA00022970"/>
    </source>
</evidence>
<feature type="transmembrane region" description="Helical" evidence="9">
    <location>
        <begin position="30"/>
        <end position="51"/>
    </location>
</feature>
<evidence type="ECO:0000259" key="10">
    <source>
        <dbReference type="PROSITE" id="PS50928"/>
    </source>
</evidence>
<name>A0A7X2NK32_9CLOT</name>
<dbReference type="CDD" id="cd06261">
    <property type="entry name" value="TM_PBP2"/>
    <property type="match status" value="1"/>
</dbReference>
<dbReference type="GO" id="GO:0043190">
    <property type="term" value="C:ATP-binding cassette (ABC) transporter complex"/>
    <property type="evidence" value="ECO:0007669"/>
    <property type="project" value="InterPro"/>
</dbReference>
<evidence type="ECO:0000256" key="3">
    <source>
        <dbReference type="ARBA" id="ARBA00022448"/>
    </source>
</evidence>
<evidence type="ECO:0000256" key="4">
    <source>
        <dbReference type="ARBA" id="ARBA00022475"/>
    </source>
</evidence>
<dbReference type="EMBL" id="VUMD01000005">
    <property type="protein sequence ID" value="MSS36377.1"/>
    <property type="molecule type" value="Genomic_DNA"/>
</dbReference>
<comment type="caution">
    <text evidence="11">The sequence shown here is derived from an EMBL/GenBank/DDBJ whole genome shotgun (WGS) entry which is preliminary data.</text>
</comment>
<keyword evidence="12" id="KW-1185">Reference proteome</keyword>
<evidence type="ECO:0000256" key="2">
    <source>
        <dbReference type="ARBA" id="ARBA00010072"/>
    </source>
</evidence>
<evidence type="ECO:0000256" key="7">
    <source>
        <dbReference type="ARBA" id="ARBA00022989"/>
    </source>
</evidence>
<keyword evidence="8 9" id="KW-0472">Membrane</keyword>
<keyword evidence="5 9" id="KW-0812">Transmembrane</keyword>